<evidence type="ECO:0000313" key="1">
    <source>
        <dbReference type="EMBL" id="QDT33444.1"/>
    </source>
</evidence>
<dbReference type="InterPro" id="IPR038396">
    <property type="entry name" value="SpoIIAA-like_sf"/>
</dbReference>
<dbReference type="SUPFAM" id="SSF52091">
    <property type="entry name" value="SpoIIaa-like"/>
    <property type="match status" value="1"/>
</dbReference>
<dbReference type="Pfam" id="PF11964">
    <property type="entry name" value="SpoIIAA-like"/>
    <property type="match status" value="1"/>
</dbReference>
<accession>A0A517QPB7</accession>
<organism evidence="1 2">
    <name type="scientific">Thalassoglobus polymorphus</name>
    <dbReference type="NCBI Taxonomy" id="2527994"/>
    <lineage>
        <taxon>Bacteria</taxon>
        <taxon>Pseudomonadati</taxon>
        <taxon>Planctomycetota</taxon>
        <taxon>Planctomycetia</taxon>
        <taxon>Planctomycetales</taxon>
        <taxon>Planctomycetaceae</taxon>
        <taxon>Thalassoglobus</taxon>
    </lineage>
</organism>
<proteinExistence type="predicted"/>
<dbReference type="Gene3D" id="3.40.50.10600">
    <property type="entry name" value="SpoIIaa-like domains"/>
    <property type="match status" value="1"/>
</dbReference>
<dbReference type="Proteomes" id="UP000315724">
    <property type="component" value="Chromosome"/>
</dbReference>
<dbReference type="InterPro" id="IPR036513">
    <property type="entry name" value="STAS_dom_sf"/>
</dbReference>
<keyword evidence="2" id="KW-1185">Reference proteome</keyword>
<gene>
    <name evidence="1" type="ORF">Mal48_26970</name>
</gene>
<evidence type="ECO:0000313" key="2">
    <source>
        <dbReference type="Proteomes" id="UP000315724"/>
    </source>
</evidence>
<dbReference type="InterPro" id="IPR021866">
    <property type="entry name" value="SpoIIAA-like"/>
</dbReference>
<protein>
    <recommendedName>
        <fullName evidence="3">STAS/SEC14 domain-containing protein</fullName>
    </recommendedName>
</protein>
<sequence>MIEQLNSTSDKTIGFKLSGKLHDEDYKTFVPLVDAAIAEHGKARLLAQFHDFQGWDAKALWDDIKFSTTHCTKIEKIALVGEKSWEKSMATVCKPFTMAKVQYFDASQLEDAWKWLEAE</sequence>
<reference evidence="1 2" key="1">
    <citation type="submission" date="2019-02" db="EMBL/GenBank/DDBJ databases">
        <title>Deep-cultivation of Planctomycetes and their phenomic and genomic characterization uncovers novel biology.</title>
        <authorList>
            <person name="Wiegand S."/>
            <person name="Jogler M."/>
            <person name="Boedeker C."/>
            <person name="Pinto D."/>
            <person name="Vollmers J."/>
            <person name="Rivas-Marin E."/>
            <person name="Kohn T."/>
            <person name="Peeters S.H."/>
            <person name="Heuer A."/>
            <person name="Rast P."/>
            <person name="Oberbeckmann S."/>
            <person name="Bunk B."/>
            <person name="Jeske O."/>
            <person name="Meyerdierks A."/>
            <person name="Storesund J.E."/>
            <person name="Kallscheuer N."/>
            <person name="Luecker S."/>
            <person name="Lage O.M."/>
            <person name="Pohl T."/>
            <person name="Merkel B.J."/>
            <person name="Hornburger P."/>
            <person name="Mueller R.-W."/>
            <person name="Bruemmer F."/>
            <person name="Labrenz M."/>
            <person name="Spormann A.M."/>
            <person name="Op den Camp H."/>
            <person name="Overmann J."/>
            <person name="Amann R."/>
            <person name="Jetten M.S.M."/>
            <person name="Mascher T."/>
            <person name="Medema M.H."/>
            <person name="Devos D.P."/>
            <person name="Kaster A.-K."/>
            <person name="Ovreas L."/>
            <person name="Rohde M."/>
            <person name="Galperin M.Y."/>
            <person name="Jogler C."/>
        </authorList>
    </citation>
    <scope>NUCLEOTIDE SEQUENCE [LARGE SCALE GENOMIC DNA]</scope>
    <source>
        <strain evidence="1 2">Mal48</strain>
    </source>
</reference>
<dbReference type="AlphaFoldDB" id="A0A517QPB7"/>
<evidence type="ECO:0008006" key="3">
    <source>
        <dbReference type="Google" id="ProtNLM"/>
    </source>
</evidence>
<name>A0A517QPB7_9PLAN</name>
<dbReference type="KEGG" id="tpol:Mal48_26970"/>
<dbReference type="OrthoDB" id="9811577at2"/>
<dbReference type="RefSeq" id="WP_145199749.1">
    <property type="nucleotide sequence ID" value="NZ_CP036267.1"/>
</dbReference>
<dbReference type="EMBL" id="CP036267">
    <property type="protein sequence ID" value="QDT33444.1"/>
    <property type="molecule type" value="Genomic_DNA"/>
</dbReference>